<protein>
    <recommendedName>
        <fullName evidence="4">Sulfatase N-terminal domain-containing protein</fullName>
    </recommendedName>
</protein>
<dbReference type="PANTHER" id="PTHR43108">
    <property type="entry name" value="N-ACETYLGLUCOSAMINE-6-SULFATASE FAMILY MEMBER"/>
    <property type="match status" value="1"/>
</dbReference>
<gene>
    <name evidence="2" type="ORF">O3P69_008675</name>
</gene>
<dbReference type="GO" id="GO:0008449">
    <property type="term" value="F:N-acetylglucosamine-6-sulfatase activity"/>
    <property type="evidence" value="ECO:0007669"/>
    <property type="project" value="TreeGrafter"/>
</dbReference>
<dbReference type="AlphaFoldDB" id="A0AAW0SME4"/>
<dbReference type="PANTHER" id="PTHR43108:SF8">
    <property type="entry name" value="SD21168P"/>
    <property type="match status" value="1"/>
</dbReference>
<dbReference type="Proteomes" id="UP001487740">
    <property type="component" value="Unassembled WGS sequence"/>
</dbReference>
<sequence>MQPFGLSMQNIQQRPDYYCRCNQKVVNALQELGELDNTCIFYTSDQGYHLELMVPRLPAYRFSNIALNSDLAPTFLDIAARIRSPAHMDWRLLLPVLSSTWIYSTPTCKLNSPEFNRSNGTFVDQLRSRVGFTLTEACLTDDKTLTG</sequence>
<dbReference type="InterPro" id="IPR017850">
    <property type="entry name" value="Alkaline_phosphatase_core_sf"/>
</dbReference>
<proteinExistence type="inferred from homology"/>
<evidence type="ECO:0000313" key="3">
    <source>
        <dbReference type="Proteomes" id="UP001487740"/>
    </source>
</evidence>
<dbReference type="SUPFAM" id="SSF53649">
    <property type="entry name" value="Alkaline phosphatase-like"/>
    <property type="match status" value="1"/>
</dbReference>
<comment type="similarity">
    <text evidence="1">Belongs to the sulfatase family.</text>
</comment>
<dbReference type="EMBL" id="JARAKH010000049">
    <property type="protein sequence ID" value="KAK8376106.1"/>
    <property type="molecule type" value="Genomic_DNA"/>
</dbReference>
<dbReference type="GO" id="GO:0005539">
    <property type="term" value="F:glycosaminoglycan binding"/>
    <property type="evidence" value="ECO:0007669"/>
    <property type="project" value="TreeGrafter"/>
</dbReference>
<organism evidence="2 3">
    <name type="scientific">Scylla paramamosain</name>
    <name type="common">Mud crab</name>
    <dbReference type="NCBI Taxonomy" id="85552"/>
    <lineage>
        <taxon>Eukaryota</taxon>
        <taxon>Metazoa</taxon>
        <taxon>Ecdysozoa</taxon>
        <taxon>Arthropoda</taxon>
        <taxon>Crustacea</taxon>
        <taxon>Multicrustacea</taxon>
        <taxon>Malacostraca</taxon>
        <taxon>Eumalacostraca</taxon>
        <taxon>Eucarida</taxon>
        <taxon>Decapoda</taxon>
        <taxon>Pleocyemata</taxon>
        <taxon>Brachyura</taxon>
        <taxon>Eubrachyura</taxon>
        <taxon>Portunoidea</taxon>
        <taxon>Portunidae</taxon>
        <taxon>Portuninae</taxon>
        <taxon>Scylla</taxon>
    </lineage>
</organism>
<evidence type="ECO:0000256" key="1">
    <source>
        <dbReference type="ARBA" id="ARBA00008779"/>
    </source>
</evidence>
<keyword evidence="3" id="KW-1185">Reference proteome</keyword>
<evidence type="ECO:0000313" key="2">
    <source>
        <dbReference type="EMBL" id="KAK8376106.1"/>
    </source>
</evidence>
<name>A0AAW0SME4_SCYPA</name>
<evidence type="ECO:0008006" key="4">
    <source>
        <dbReference type="Google" id="ProtNLM"/>
    </source>
</evidence>
<comment type="caution">
    <text evidence="2">The sequence shown here is derived from an EMBL/GenBank/DDBJ whole genome shotgun (WGS) entry which is preliminary data.</text>
</comment>
<reference evidence="2 3" key="1">
    <citation type="submission" date="2023-03" db="EMBL/GenBank/DDBJ databases">
        <title>High-quality genome of Scylla paramamosain provides insights in environmental adaptation.</title>
        <authorList>
            <person name="Zhang L."/>
        </authorList>
    </citation>
    <scope>NUCLEOTIDE SEQUENCE [LARGE SCALE GENOMIC DNA]</scope>
    <source>
        <strain evidence="2">LZ_2023a</strain>
        <tissue evidence="2">Muscle</tissue>
    </source>
</reference>
<accession>A0AAW0SME4</accession>
<dbReference type="Gene3D" id="3.40.720.10">
    <property type="entry name" value="Alkaline Phosphatase, subunit A"/>
    <property type="match status" value="1"/>
</dbReference>